<keyword evidence="5" id="KW-0520">NAD</keyword>
<evidence type="ECO:0000256" key="3">
    <source>
        <dbReference type="ARBA" id="ARBA00016796"/>
    </source>
</evidence>
<keyword evidence="11" id="KW-1185">Reference proteome</keyword>
<dbReference type="SUPFAM" id="SSF51735">
    <property type="entry name" value="NAD(P)-binding Rossmann-fold domains"/>
    <property type="match status" value="1"/>
</dbReference>
<dbReference type="PIRSF" id="PIRSF500136">
    <property type="entry name" value="UDP_ManNAc_DH"/>
    <property type="match status" value="1"/>
</dbReference>
<dbReference type="EMBL" id="CP058579">
    <property type="protein sequence ID" value="QLG61094.1"/>
    <property type="molecule type" value="Genomic_DNA"/>
</dbReference>
<dbReference type="OrthoDB" id="372050at2157"/>
<evidence type="ECO:0000256" key="1">
    <source>
        <dbReference type="ARBA" id="ARBA00006601"/>
    </source>
</evidence>
<name>A0A7D5L9C4_9EURY</name>
<comment type="catalytic activity">
    <reaction evidence="7">
        <text>UDP-N-acetyl-alpha-D-mannosamine + 2 NAD(+) + H2O = UDP-N-acetyl-alpha-D-mannosaminouronate + 2 NADH + 3 H(+)</text>
        <dbReference type="Rhea" id="RHEA:25780"/>
        <dbReference type="ChEBI" id="CHEBI:15377"/>
        <dbReference type="ChEBI" id="CHEBI:15378"/>
        <dbReference type="ChEBI" id="CHEBI:57540"/>
        <dbReference type="ChEBI" id="CHEBI:57945"/>
        <dbReference type="ChEBI" id="CHEBI:68623"/>
        <dbReference type="ChEBI" id="CHEBI:70731"/>
        <dbReference type="EC" id="1.1.1.336"/>
    </reaction>
</comment>
<dbReference type="InterPro" id="IPR001732">
    <property type="entry name" value="UDP-Glc/GDP-Man_DH_N"/>
</dbReference>
<dbReference type="InterPro" id="IPR028359">
    <property type="entry name" value="UDP_ManNAc/GlcNAc_DH"/>
</dbReference>
<organism evidence="10 11">
    <name type="scientific">Halorarum salinum</name>
    <dbReference type="NCBI Taxonomy" id="2743089"/>
    <lineage>
        <taxon>Archaea</taxon>
        <taxon>Methanobacteriati</taxon>
        <taxon>Methanobacteriota</taxon>
        <taxon>Stenosarchaea group</taxon>
        <taxon>Halobacteria</taxon>
        <taxon>Halobacteriales</taxon>
        <taxon>Haloferacaceae</taxon>
        <taxon>Halorarum</taxon>
    </lineage>
</organism>
<dbReference type="Pfam" id="PF03721">
    <property type="entry name" value="UDPG_MGDP_dh_N"/>
    <property type="match status" value="1"/>
</dbReference>
<evidence type="ECO:0000256" key="5">
    <source>
        <dbReference type="ARBA" id="ARBA00023027"/>
    </source>
</evidence>
<dbReference type="InterPro" id="IPR014027">
    <property type="entry name" value="UDP-Glc/GDP-Man_DH_C"/>
</dbReference>
<evidence type="ECO:0000256" key="2">
    <source>
        <dbReference type="ARBA" id="ARBA00012935"/>
    </source>
</evidence>
<evidence type="ECO:0000256" key="8">
    <source>
        <dbReference type="PIRNR" id="PIRNR000124"/>
    </source>
</evidence>
<dbReference type="GO" id="GO:0000271">
    <property type="term" value="P:polysaccharide biosynthetic process"/>
    <property type="evidence" value="ECO:0007669"/>
    <property type="project" value="InterPro"/>
</dbReference>
<dbReference type="InterPro" id="IPR036291">
    <property type="entry name" value="NAD(P)-bd_dom_sf"/>
</dbReference>
<evidence type="ECO:0000259" key="9">
    <source>
        <dbReference type="SMART" id="SM00984"/>
    </source>
</evidence>
<evidence type="ECO:0000313" key="10">
    <source>
        <dbReference type="EMBL" id="QLG61094.1"/>
    </source>
</evidence>
<dbReference type="PANTHER" id="PTHR43491">
    <property type="entry name" value="UDP-N-ACETYL-D-MANNOSAMINE DEHYDROGENASE"/>
    <property type="match status" value="1"/>
</dbReference>
<dbReference type="Gene3D" id="3.40.50.720">
    <property type="entry name" value="NAD(P)-binding Rossmann-like Domain"/>
    <property type="match status" value="2"/>
</dbReference>
<dbReference type="AlphaFoldDB" id="A0A7D5L9C4"/>
<dbReference type="RefSeq" id="WP_179267678.1">
    <property type="nucleotide sequence ID" value="NZ_CP058579.1"/>
</dbReference>
<dbReference type="PIRSF" id="PIRSF000124">
    <property type="entry name" value="UDPglc_GDPman_dh"/>
    <property type="match status" value="1"/>
</dbReference>
<dbReference type="GO" id="GO:0089714">
    <property type="term" value="F:UDP-N-acetyl-D-mannosamine dehydrogenase activity"/>
    <property type="evidence" value="ECO:0007669"/>
    <property type="project" value="UniProtKB-EC"/>
</dbReference>
<evidence type="ECO:0000256" key="4">
    <source>
        <dbReference type="ARBA" id="ARBA00023002"/>
    </source>
</evidence>
<dbReference type="GO" id="GO:0051287">
    <property type="term" value="F:NAD binding"/>
    <property type="evidence" value="ECO:0007669"/>
    <property type="project" value="InterPro"/>
</dbReference>
<protein>
    <recommendedName>
        <fullName evidence="3">UDP-N-acetyl-D-mannosamine dehydrogenase</fullName>
        <ecNumber evidence="2">1.1.1.336</ecNumber>
    </recommendedName>
    <alternativeName>
        <fullName evidence="6">UDP-ManNAc 6-dehydrogenase</fullName>
    </alternativeName>
</protein>
<reference evidence="10 11" key="1">
    <citation type="submission" date="2020-06" db="EMBL/GenBank/DDBJ databases">
        <title>NJ-3-1, isolated from saline soil.</title>
        <authorList>
            <person name="Cui H.L."/>
            <person name="Shi X."/>
        </authorList>
    </citation>
    <scope>NUCLEOTIDE SEQUENCE [LARGE SCALE GENOMIC DNA]</scope>
    <source>
        <strain evidence="10 11">NJ-3-1</strain>
    </source>
</reference>
<dbReference type="Pfam" id="PF03720">
    <property type="entry name" value="UDPG_MGDP_dh_C"/>
    <property type="match status" value="1"/>
</dbReference>
<dbReference type="NCBIfam" id="TIGR03026">
    <property type="entry name" value="NDP-sugDHase"/>
    <property type="match status" value="1"/>
</dbReference>
<comment type="similarity">
    <text evidence="1 8">Belongs to the UDP-glucose/GDP-mannose dehydrogenase family.</text>
</comment>
<dbReference type="InterPro" id="IPR008927">
    <property type="entry name" value="6-PGluconate_DH-like_C_sf"/>
</dbReference>
<dbReference type="Proteomes" id="UP000509626">
    <property type="component" value="Chromosome"/>
</dbReference>
<dbReference type="EC" id="1.1.1.336" evidence="2"/>
<dbReference type="InterPro" id="IPR017476">
    <property type="entry name" value="UDP-Glc/GDP-Man"/>
</dbReference>
<dbReference type="KEGG" id="halu:HUG12_04825"/>
<proteinExistence type="inferred from homology"/>
<dbReference type="InterPro" id="IPR036220">
    <property type="entry name" value="UDP-Glc/GDP-Man_DH_C_sf"/>
</dbReference>
<dbReference type="SUPFAM" id="SSF52413">
    <property type="entry name" value="UDP-glucose/GDP-mannose dehydrogenase C-terminal domain"/>
    <property type="match status" value="1"/>
</dbReference>
<dbReference type="GeneID" id="56036758"/>
<dbReference type="PANTHER" id="PTHR43491:SF2">
    <property type="entry name" value="UDP-N-ACETYL-D-MANNOSAMINE DEHYDROGENASE"/>
    <property type="match status" value="1"/>
</dbReference>
<feature type="domain" description="UDP-glucose/GDP-mannose dehydrogenase C-terminal" evidence="9">
    <location>
        <begin position="310"/>
        <end position="407"/>
    </location>
</feature>
<gene>
    <name evidence="10" type="ORF">HUG12_04825</name>
</gene>
<keyword evidence="4" id="KW-0560">Oxidoreductase</keyword>
<dbReference type="Pfam" id="PF00984">
    <property type="entry name" value="UDPG_MGDP_dh"/>
    <property type="match status" value="1"/>
</dbReference>
<evidence type="ECO:0000313" key="11">
    <source>
        <dbReference type="Proteomes" id="UP000509626"/>
    </source>
</evidence>
<evidence type="ECO:0000256" key="7">
    <source>
        <dbReference type="ARBA" id="ARBA00049130"/>
    </source>
</evidence>
<dbReference type="SUPFAM" id="SSF48179">
    <property type="entry name" value="6-phosphogluconate dehydrogenase C-terminal domain-like"/>
    <property type="match status" value="1"/>
</dbReference>
<dbReference type="GO" id="GO:0016628">
    <property type="term" value="F:oxidoreductase activity, acting on the CH-CH group of donors, NAD or NADP as acceptor"/>
    <property type="evidence" value="ECO:0007669"/>
    <property type="project" value="InterPro"/>
</dbReference>
<dbReference type="SMART" id="SM00984">
    <property type="entry name" value="UDPG_MGDP_dh_C"/>
    <property type="match status" value="1"/>
</dbReference>
<accession>A0A7D5L9C4</accession>
<evidence type="ECO:0000256" key="6">
    <source>
        <dbReference type="ARBA" id="ARBA00030172"/>
    </source>
</evidence>
<dbReference type="InterPro" id="IPR014026">
    <property type="entry name" value="UDP-Glc/GDP-Man_DH_dimer"/>
</dbReference>
<sequence length="420" mass="45095">MTEAIPSICVHGLGYVGLPTAAILANSGHEVAGFDVDPDHRRNLENGDFTFEEPDLERFVDRAISDGLSIASEPEPADFHVICVPTPYDRDLDRTDLSSVEAAGETVAELLRPGDAVILSSTVPPGTTAGRLRKIIERKELSVTEDILLGYSPETVLPGNTLTELRENDRLVGTVNGRSPDRIVALYDAFVSGDVRITDATTAECVKLIQNAYRDVNIAFANEVAKLAHEFGIDSRKAIGFANEHPRVDILHPGPGVGGHCIPIDPLFLTYDNDIPMLIETARAVNDGMAGFVAELLEAALDGVAGSTVTVLGMAYKGGVADTRESPSFMLANRLEESSVGGVRFSDPYVKAGSINREVLSLSESLEGSDAAVIVTDHPEYGALDPGAFANWMDGRVIVDARAMLDEERWEAAGFDVYKV</sequence>